<dbReference type="InterPro" id="IPR013922">
    <property type="entry name" value="Cyclin_PHO80-like"/>
</dbReference>
<organism evidence="2 3">
    <name type="scientific">Basidiobolus meristosporus CBS 931.73</name>
    <dbReference type="NCBI Taxonomy" id="1314790"/>
    <lineage>
        <taxon>Eukaryota</taxon>
        <taxon>Fungi</taxon>
        <taxon>Fungi incertae sedis</taxon>
        <taxon>Zoopagomycota</taxon>
        <taxon>Entomophthoromycotina</taxon>
        <taxon>Basidiobolomycetes</taxon>
        <taxon>Basidiobolales</taxon>
        <taxon>Basidiobolaceae</taxon>
        <taxon>Basidiobolus</taxon>
    </lineage>
</organism>
<feature type="region of interest" description="Disordered" evidence="1">
    <location>
        <begin position="77"/>
        <end position="130"/>
    </location>
</feature>
<dbReference type="OrthoDB" id="286814at2759"/>
<evidence type="ECO:0000313" key="3">
    <source>
        <dbReference type="Proteomes" id="UP000193498"/>
    </source>
</evidence>
<dbReference type="Proteomes" id="UP000193498">
    <property type="component" value="Unassembled WGS sequence"/>
</dbReference>
<dbReference type="AlphaFoldDB" id="A0A1Y1XUN5"/>
<comment type="caution">
    <text evidence="2">The sequence shown here is derived from an EMBL/GenBank/DDBJ whole genome shotgun (WGS) entry which is preliminary data.</text>
</comment>
<dbReference type="Pfam" id="PF08613">
    <property type="entry name" value="Cyclin"/>
    <property type="match status" value="1"/>
</dbReference>
<dbReference type="GO" id="GO:0019901">
    <property type="term" value="F:protein kinase binding"/>
    <property type="evidence" value="ECO:0007669"/>
    <property type="project" value="InterPro"/>
</dbReference>
<dbReference type="STRING" id="1314790.A0A1Y1XUN5"/>
<evidence type="ECO:0008006" key="4">
    <source>
        <dbReference type="Google" id="ProtNLM"/>
    </source>
</evidence>
<dbReference type="PANTHER" id="PTHR15615:SF36">
    <property type="entry name" value="PHO85 CYCLIN-5"/>
    <property type="match status" value="1"/>
</dbReference>
<dbReference type="CDD" id="cd20557">
    <property type="entry name" value="CYCLIN_ScPCL1-like"/>
    <property type="match status" value="1"/>
</dbReference>
<protein>
    <recommendedName>
        <fullName evidence="4">Cyclin-domain-containing protein</fullName>
    </recommendedName>
</protein>
<gene>
    <name evidence="2" type="ORF">K493DRAFT_305956</name>
</gene>
<evidence type="ECO:0000256" key="1">
    <source>
        <dbReference type="SAM" id="MobiDB-lite"/>
    </source>
</evidence>
<feature type="compositionally biased region" description="Polar residues" evidence="1">
    <location>
        <begin position="87"/>
        <end position="105"/>
    </location>
</feature>
<keyword evidence="3" id="KW-1185">Reference proteome</keyword>
<dbReference type="Gene3D" id="1.10.472.10">
    <property type="entry name" value="Cyclin-like"/>
    <property type="match status" value="1"/>
</dbReference>
<evidence type="ECO:0000313" key="2">
    <source>
        <dbReference type="EMBL" id="ORX89206.1"/>
    </source>
</evidence>
<reference evidence="2 3" key="1">
    <citation type="submission" date="2016-07" db="EMBL/GenBank/DDBJ databases">
        <title>Pervasive Adenine N6-methylation of Active Genes in Fungi.</title>
        <authorList>
            <consortium name="DOE Joint Genome Institute"/>
            <person name="Mondo S.J."/>
            <person name="Dannebaum R.O."/>
            <person name="Kuo R.C."/>
            <person name="Labutti K."/>
            <person name="Haridas S."/>
            <person name="Kuo A."/>
            <person name="Salamov A."/>
            <person name="Ahrendt S.R."/>
            <person name="Lipzen A."/>
            <person name="Sullivan W."/>
            <person name="Andreopoulos W.B."/>
            <person name="Clum A."/>
            <person name="Lindquist E."/>
            <person name="Daum C."/>
            <person name="Ramamoorthy G.K."/>
            <person name="Gryganskyi A."/>
            <person name="Culley D."/>
            <person name="Magnuson J.K."/>
            <person name="James T.Y."/>
            <person name="O'Malley M.A."/>
            <person name="Stajich J.E."/>
            <person name="Spatafora J.W."/>
            <person name="Visel A."/>
            <person name="Grigoriev I.V."/>
        </authorList>
    </citation>
    <scope>NUCLEOTIDE SEQUENCE [LARGE SCALE GENOMIC DNA]</scope>
    <source>
        <strain evidence="2 3">CBS 931.73</strain>
    </source>
</reference>
<feature type="region of interest" description="Disordered" evidence="1">
    <location>
        <begin position="253"/>
        <end position="273"/>
    </location>
</feature>
<dbReference type="GO" id="GO:0005634">
    <property type="term" value="C:nucleus"/>
    <property type="evidence" value="ECO:0007669"/>
    <property type="project" value="TreeGrafter"/>
</dbReference>
<accession>A0A1Y1XUN5</accession>
<dbReference type="GO" id="GO:0016538">
    <property type="term" value="F:cyclin-dependent protein serine/threonine kinase regulator activity"/>
    <property type="evidence" value="ECO:0007669"/>
    <property type="project" value="TreeGrafter"/>
</dbReference>
<proteinExistence type="predicted"/>
<dbReference type="PANTHER" id="PTHR15615">
    <property type="match status" value="1"/>
</dbReference>
<dbReference type="GO" id="GO:0000307">
    <property type="term" value="C:cyclin-dependent protein kinase holoenzyme complex"/>
    <property type="evidence" value="ECO:0007669"/>
    <property type="project" value="TreeGrafter"/>
</dbReference>
<dbReference type="InParanoid" id="A0A1Y1XUN5"/>
<name>A0A1Y1XUN5_9FUNG</name>
<feature type="compositionally biased region" description="Polar residues" evidence="1">
    <location>
        <begin position="259"/>
        <end position="273"/>
    </location>
</feature>
<sequence>MQTQNFPTGYTLVTGQTQHWNNDSAPLLRRQAAFCGSGDSRVLSGPQQHIEVPPLSQNPSTTQDKISFEENTVTPFNINAPPGYLRQPQTKPIPQTNNFAPSSHETLPKAARQNHKPQSCPPTPSGQLPGSVKCNKADFVESLVDVAAMIIESIWPNHSASTKTKILPLRVFIRETLQRSRTSFSTLQTALFYLFRVKDLIPRSGGLSSATKEMGQTSPPMSPVISVFDIGLDGIALPTTGFPFPSPPLTPAQVINHGPGSQDSASANKGNQQCHSTSLDPVYCARRMFLASLIVASKFLQDKNYSNKAWAKITGLSSSEINHNEIAFLRLIDYRLFVPPTVFARWSSMLINYINHSQAAKAANAAGGDSSGLSVMKSGIVAQFSGESNANTACSNPVKPGVGCPQSRASVHSDNVSTACSTSEKILEPSSICQQNRQSIGVATTEAVCSKRSIANCVQSESRASSIQCSSTATTGGHIRQLETGEFPLVQQMQIGKIKYVRECISNIRKQHAHCESKQRSCSVRSSVDSATSKQLGVKVPVGYRCKPHAQYSPYPTASQTKSIAGLQSSEFCPNQPMHFVNLSPALSSPSPVLRGGSTNCDRG</sequence>
<dbReference type="FunCoup" id="A0A1Y1XUN5">
    <property type="interactions" value="10"/>
</dbReference>
<dbReference type="EMBL" id="MCFE01000466">
    <property type="protein sequence ID" value="ORX89206.1"/>
    <property type="molecule type" value="Genomic_DNA"/>
</dbReference>